<comment type="caution">
    <text evidence="2">The sequence shown here is derived from an EMBL/GenBank/DDBJ whole genome shotgun (WGS) entry which is preliminary data.</text>
</comment>
<sequence>MRWRRLKRLETKKAGEASLWIAPINGRDLQRNNRQAFLYKNNPIRPRQKATKNAMPGNELNANEGLMLLERRT</sequence>
<reference evidence="1 4" key="3">
    <citation type="submission" date="2024-01" db="EMBL/GenBank/DDBJ databases">
        <title>The diversity of rhizobia nodulating Mimosa spp. in eleven states of Brazil covering several biomes is determined by host plant, location, and edaphic factors.</title>
        <authorList>
            <person name="Rouws L."/>
            <person name="Barauna A."/>
            <person name="Beukes C."/>
            <person name="De Faria S.M."/>
            <person name="Gross E."/>
            <person name="Dos Reis Junior F.B."/>
            <person name="Simon M."/>
            <person name="Maluk M."/>
            <person name="Odee D.W."/>
            <person name="Kenicer G."/>
            <person name="Young J.P.W."/>
            <person name="Reis V.M."/>
            <person name="Zilli J."/>
            <person name="James E.K."/>
        </authorList>
    </citation>
    <scope>NUCLEOTIDE SEQUENCE [LARGE SCALE GENOMIC DNA]</scope>
    <source>
        <strain evidence="1 4">JPY530</strain>
    </source>
</reference>
<keyword evidence="4" id="KW-1185">Reference proteome</keyword>
<dbReference type="EMBL" id="VOQS01000001">
    <property type="protein sequence ID" value="TXC87080.1"/>
    <property type="molecule type" value="Genomic_DNA"/>
</dbReference>
<proteinExistence type="predicted"/>
<evidence type="ECO:0000313" key="2">
    <source>
        <dbReference type="EMBL" id="TXC87080.1"/>
    </source>
</evidence>
<evidence type="ECO:0000313" key="3">
    <source>
        <dbReference type="Proteomes" id="UP000321776"/>
    </source>
</evidence>
<dbReference type="Proteomes" id="UP001481677">
    <property type="component" value="Unassembled WGS sequence"/>
</dbReference>
<name>A0A5C6VQ35_9BURK</name>
<dbReference type="EMBL" id="JAZHGA010000022">
    <property type="protein sequence ID" value="MEM5343294.1"/>
    <property type="molecule type" value="Genomic_DNA"/>
</dbReference>
<evidence type="ECO:0000313" key="4">
    <source>
        <dbReference type="Proteomes" id="UP001481677"/>
    </source>
</evidence>
<reference evidence="2 3" key="1">
    <citation type="journal article" date="2018" name="Int. J. Syst. Evol. Microbiol.">
        <title>Paraburkholderia azotifigens sp. nov., a nitrogen-fixing bacterium isolated from paddy soil.</title>
        <authorList>
            <person name="Choi G.M."/>
            <person name="Im W.T."/>
        </authorList>
    </citation>
    <scope>NUCLEOTIDE SEQUENCE [LARGE SCALE GENOMIC DNA]</scope>
    <source>
        <strain evidence="2 3">NF 2-5-3</strain>
    </source>
</reference>
<evidence type="ECO:0000313" key="1">
    <source>
        <dbReference type="EMBL" id="MEM5343294.1"/>
    </source>
</evidence>
<accession>A0A5C6VQ35</accession>
<dbReference type="RefSeq" id="WP_147233574.1">
    <property type="nucleotide sequence ID" value="NZ_JAZHFZ010000023.1"/>
</dbReference>
<dbReference type="Proteomes" id="UP000321776">
    <property type="component" value="Unassembled WGS sequence"/>
</dbReference>
<reference evidence="2" key="2">
    <citation type="submission" date="2019-08" db="EMBL/GenBank/DDBJ databases">
        <authorList>
            <person name="Im W.-T."/>
        </authorList>
    </citation>
    <scope>NUCLEOTIDE SEQUENCE</scope>
    <source>
        <strain evidence="2">NF 2-5-3</strain>
    </source>
</reference>
<gene>
    <name evidence="2" type="ORF">FRZ40_05510</name>
    <name evidence="1" type="ORF">V4C56_27185</name>
</gene>
<organism evidence="2 3">
    <name type="scientific">Paraburkholderia azotifigens</name>
    <dbReference type="NCBI Taxonomy" id="2057004"/>
    <lineage>
        <taxon>Bacteria</taxon>
        <taxon>Pseudomonadati</taxon>
        <taxon>Pseudomonadota</taxon>
        <taxon>Betaproteobacteria</taxon>
        <taxon>Burkholderiales</taxon>
        <taxon>Burkholderiaceae</taxon>
        <taxon>Paraburkholderia</taxon>
    </lineage>
</organism>
<protein>
    <submittedName>
        <fullName evidence="2">Uncharacterized protein</fullName>
    </submittedName>
</protein>
<dbReference type="AlphaFoldDB" id="A0A5C6VQ35"/>